<sequence>MSAQPGHRVVFSCEACGHALKKRTSSLEHRFLRKDVYVCENPLCGASYSGHSELTGIASPSGVPEANPSELPPTPGFERAKLQQAWKESRGDSQLDLLSTSNGA</sequence>
<proteinExistence type="predicted"/>
<reference evidence="3 4" key="1">
    <citation type="submission" date="2019-02" db="EMBL/GenBank/DDBJ databases">
        <title>WGS of Pseudoxanthomonas species novum from clinical isolates.</title>
        <authorList>
            <person name="Bernier A.-M."/>
            <person name="Bernard K."/>
            <person name="Vachon A."/>
        </authorList>
    </citation>
    <scope>NUCLEOTIDE SEQUENCE [LARGE SCALE GENOMIC DNA]</scope>
    <source>
        <strain evidence="3 4">NML171200</strain>
    </source>
</reference>
<protein>
    <recommendedName>
        <fullName evidence="2">Zinc finger Ogr/Delta-type domain-containing protein</fullName>
    </recommendedName>
</protein>
<dbReference type="Proteomes" id="UP000292627">
    <property type="component" value="Unassembled WGS sequence"/>
</dbReference>
<dbReference type="OrthoDB" id="6895359at2"/>
<gene>
    <name evidence="3" type="ORF">EA660_04800</name>
</gene>
<dbReference type="InterPro" id="IPR007684">
    <property type="entry name" value="Znf_Ogr/Delta"/>
</dbReference>
<evidence type="ECO:0000313" key="3">
    <source>
        <dbReference type="EMBL" id="TAA26555.1"/>
    </source>
</evidence>
<dbReference type="AlphaFoldDB" id="A0A4Q8LDB6"/>
<feature type="region of interest" description="Disordered" evidence="1">
    <location>
        <begin position="55"/>
        <end position="104"/>
    </location>
</feature>
<organism evidence="3 4">
    <name type="scientific">Pseudoxanthomonas winnipegensis</name>
    <dbReference type="NCBI Taxonomy" id="2480810"/>
    <lineage>
        <taxon>Bacteria</taxon>
        <taxon>Pseudomonadati</taxon>
        <taxon>Pseudomonadota</taxon>
        <taxon>Gammaproteobacteria</taxon>
        <taxon>Lysobacterales</taxon>
        <taxon>Lysobacteraceae</taxon>
        <taxon>Pseudoxanthomonas</taxon>
    </lineage>
</organism>
<evidence type="ECO:0000313" key="4">
    <source>
        <dbReference type="Proteomes" id="UP000292627"/>
    </source>
</evidence>
<feature type="domain" description="Zinc finger Ogr/Delta-type" evidence="2">
    <location>
        <begin position="13"/>
        <end position="54"/>
    </location>
</feature>
<accession>A0A4Q8LDB6</accession>
<name>A0A4Q8LDB6_9GAMM</name>
<evidence type="ECO:0000256" key="1">
    <source>
        <dbReference type="SAM" id="MobiDB-lite"/>
    </source>
</evidence>
<dbReference type="Pfam" id="PF04606">
    <property type="entry name" value="Ogr_Delta"/>
    <property type="match status" value="1"/>
</dbReference>
<evidence type="ECO:0000259" key="2">
    <source>
        <dbReference type="Pfam" id="PF04606"/>
    </source>
</evidence>
<dbReference type="EMBL" id="SHMC01000002">
    <property type="protein sequence ID" value="TAA26555.1"/>
    <property type="molecule type" value="Genomic_DNA"/>
</dbReference>
<comment type="caution">
    <text evidence="3">The sequence shown here is derived from an EMBL/GenBank/DDBJ whole genome shotgun (WGS) entry which is preliminary data.</text>
</comment>
<dbReference type="RefSeq" id="WP_130550430.1">
    <property type="nucleotide sequence ID" value="NZ_SHMC01000002.1"/>
</dbReference>